<comment type="caution">
    <text evidence="1">The sequence shown here is derived from an EMBL/GenBank/DDBJ whole genome shotgun (WGS) entry which is preliminary data.</text>
</comment>
<dbReference type="InParanoid" id="A0A2P5E8I5"/>
<dbReference type="Proteomes" id="UP000237000">
    <property type="component" value="Unassembled WGS sequence"/>
</dbReference>
<name>A0A2P5E8I5_TREOI</name>
<protein>
    <submittedName>
        <fullName evidence="1">Uncharacterized protein</fullName>
    </submittedName>
</protein>
<dbReference type="EMBL" id="JXTC01000207">
    <property type="protein sequence ID" value="PON81847.1"/>
    <property type="molecule type" value="Genomic_DNA"/>
</dbReference>
<gene>
    <name evidence="1" type="ORF">TorRG33x02_223630</name>
</gene>
<accession>A0A2P5E8I5</accession>
<evidence type="ECO:0000313" key="2">
    <source>
        <dbReference type="Proteomes" id="UP000237000"/>
    </source>
</evidence>
<organism evidence="1 2">
    <name type="scientific">Trema orientale</name>
    <name type="common">Charcoal tree</name>
    <name type="synonym">Celtis orientalis</name>
    <dbReference type="NCBI Taxonomy" id="63057"/>
    <lineage>
        <taxon>Eukaryota</taxon>
        <taxon>Viridiplantae</taxon>
        <taxon>Streptophyta</taxon>
        <taxon>Embryophyta</taxon>
        <taxon>Tracheophyta</taxon>
        <taxon>Spermatophyta</taxon>
        <taxon>Magnoliopsida</taxon>
        <taxon>eudicotyledons</taxon>
        <taxon>Gunneridae</taxon>
        <taxon>Pentapetalae</taxon>
        <taxon>rosids</taxon>
        <taxon>fabids</taxon>
        <taxon>Rosales</taxon>
        <taxon>Cannabaceae</taxon>
        <taxon>Trema</taxon>
    </lineage>
</organism>
<proteinExistence type="predicted"/>
<reference evidence="2" key="1">
    <citation type="submission" date="2016-06" db="EMBL/GenBank/DDBJ databases">
        <title>Parallel loss of symbiosis genes in relatives of nitrogen-fixing non-legume Parasponia.</title>
        <authorList>
            <person name="Van Velzen R."/>
            <person name="Holmer R."/>
            <person name="Bu F."/>
            <person name="Rutten L."/>
            <person name="Van Zeijl A."/>
            <person name="Liu W."/>
            <person name="Santuari L."/>
            <person name="Cao Q."/>
            <person name="Sharma T."/>
            <person name="Shen D."/>
            <person name="Roswanjaya Y."/>
            <person name="Wardhani T."/>
            <person name="Kalhor M.S."/>
            <person name="Jansen J."/>
            <person name="Van den Hoogen J."/>
            <person name="Gungor B."/>
            <person name="Hartog M."/>
            <person name="Hontelez J."/>
            <person name="Verver J."/>
            <person name="Yang W.-C."/>
            <person name="Schijlen E."/>
            <person name="Repin R."/>
            <person name="Schilthuizen M."/>
            <person name="Schranz E."/>
            <person name="Heidstra R."/>
            <person name="Miyata K."/>
            <person name="Fedorova E."/>
            <person name="Kohlen W."/>
            <person name="Bisseling T."/>
            <person name="Smit S."/>
            <person name="Geurts R."/>
        </authorList>
    </citation>
    <scope>NUCLEOTIDE SEQUENCE [LARGE SCALE GENOMIC DNA]</scope>
    <source>
        <strain evidence="2">cv. RG33-2</strain>
    </source>
</reference>
<sequence length="123" mass="13950">KEEEEEEDGFIFQIHNFDKAGKWDYSEANFQCKRNGKRDCKLGKPDKNPLSQNPPSKLRIHHCHCFHQKKDKNWVSLPCGFRKLDTAAYSPRLAGAASTLLFPPRDVGGFCLAFPGSVHCFPA</sequence>
<dbReference type="AlphaFoldDB" id="A0A2P5E8I5"/>
<keyword evidence="2" id="KW-1185">Reference proteome</keyword>
<evidence type="ECO:0000313" key="1">
    <source>
        <dbReference type="EMBL" id="PON81847.1"/>
    </source>
</evidence>
<feature type="non-terminal residue" evidence="1">
    <location>
        <position position="1"/>
    </location>
</feature>